<evidence type="ECO:0000256" key="9">
    <source>
        <dbReference type="ARBA" id="ARBA00022932"/>
    </source>
</evidence>
<evidence type="ECO:0000256" key="5">
    <source>
        <dbReference type="ARBA" id="ARBA00022723"/>
    </source>
</evidence>
<sequence>MSYLALARKWRPRTFSQLVGQDHINQALVNSLNQQRLHHAYLFTGTRGVGKTSVARLMAKALNCEQGVSAEPCLQCEPCLAIEEGRFIDLIEVDAASKTRVEDTRDLLDNVQYAPTSGRFKIYLIDEVHMLSQHSFNALLKTLEEPPAHVKFLLATTDPQKLPVTILSRCLQFNLHHLSPELIGQQLQYIVDQEKQPCEPQALALLAKAAKGSMRDALSLLDQVIASADNLLTAQKVKSLLGYTQQDYALPLLQALIHHDAPALIQLSRTIAREGGHFAYVLNEMLDYLHQMTLCQALAGEHPLLQSPEAIKALAQQVSAEDTQLFYQIALKGLEDMPLAPTQTIGFEMTLLRMLAFKPAGKSPLPPLAHEIPAASEQALPVIDPGSPCTAGQAARPLSPANPPPLQPEDRPPVPDEPSFDPGMPVVNEAAVTEEPQPTESSDLRWDTLLPRLKLSGLAQNAVENAELISKNGRNLVLRVDKGHQSLFTPAIQQRIEQALSQFYGESIKLTLNTDGPTQATPAQKKQQAQQVRMEMAENSLQNDPFLLELQQQFSAEVVKNSIVPAEDPL</sequence>
<dbReference type="InterPro" id="IPR045085">
    <property type="entry name" value="HLD_clamp_pol_III_gamma_tau"/>
</dbReference>
<comment type="catalytic activity">
    <reaction evidence="10 11">
        <text>DNA(n) + a 2'-deoxyribonucleoside 5'-triphosphate = DNA(n+1) + diphosphate</text>
        <dbReference type="Rhea" id="RHEA:22508"/>
        <dbReference type="Rhea" id="RHEA-COMP:17339"/>
        <dbReference type="Rhea" id="RHEA-COMP:17340"/>
        <dbReference type="ChEBI" id="CHEBI:33019"/>
        <dbReference type="ChEBI" id="CHEBI:61560"/>
        <dbReference type="ChEBI" id="CHEBI:173112"/>
        <dbReference type="EC" id="2.7.7.7"/>
    </reaction>
</comment>
<evidence type="ECO:0000313" key="15">
    <source>
        <dbReference type="Proteomes" id="UP000270757"/>
    </source>
</evidence>
<dbReference type="FunFam" id="1.20.272.10:FF:000003">
    <property type="entry name" value="DNA polymerase III subunit gamma/tau"/>
    <property type="match status" value="1"/>
</dbReference>
<dbReference type="PANTHER" id="PTHR11669:SF0">
    <property type="entry name" value="PROTEIN STICHEL-LIKE 2"/>
    <property type="match status" value="1"/>
</dbReference>
<dbReference type="AlphaFoldDB" id="A0A3A5L286"/>
<comment type="similarity">
    <text evidence="1 11">Belongs to the DnaX/STICHEL family.</text>
</comment>
<dbReference type="FunFam" id="3.40.50.300:FF:000014">
    <property type="entry name" value="DNA polymerase III subunit gamma/tau"/>
    <property type="match status" value="1"/>
</dbReference>
<keyword evidence="7" id="KW-0862">Zinc</keyword>
<dbReference type="RefSeq" id="WP_115300987.1">
    <property type="nucleotide sequence ID" value="NZ_CAAAIR010000013.1"/>
</dbReference>
<dbReference type="GO" id="GO:0046872">
    <property type="term" value="F:metal ion binding"/>
    <property type="evidence" value="ECO:0007669"/>
    <property type="project" value="UniProtKB-KW"/>
</dbReference>
<dbReference type="SMART" id="SM00382">
    <property type="entry name" value="AAA"/>
    <property type="match status" value="1"/>
</dbReference>
<feature type="region of interest" description="Disordered" evidence="12">
    <location>
        <begin position="381"/>
        <end position="425"/>
    </location>
</feature>
<dbReference type="Pfam" id="PF13177">
    <property type="entry name" value="DNA_pol3_delta2"/>
    <property type="match status" value="1"/>
</dbReference>
<comment type="caution">
    <text evidence="14">The sequence shown here is derived from an EMBL/GenBank/DDBJ whole genome shotgun (WGS) entry which is preliminary data.</text>
</comment>
<evidence type="ECO:0000256" key="3">
    <source>
        <dbReference type="ARBA" id="ARBA00022695"/>
    </source>
</evidence>
<dbReference type="InterPro" id="IPR038249">
    <property type="entry name" value="PolIII_tau_V_sf"/>
</dbReference>
<dbReference type="EC" id="2.7.7.7" evidence="11"/>
<keyword evidence="8 11" id="KW-0067">ATP-binding</keyword>
<organism evidence="14 15">
    <name type="scientific">Legionella taurinensis</name>
    <dbReference type="NCBI Taxonomy" id="70611"/>
    <lineage>
        <taxon>Bacteria</taxon>
        <taxon>Pseudomonadati</taxon>
        <taxon>Pseudomonadota</taxon>
        <taxon>Gammaproteobacteria</taxon>
        <taxon>Legionellales</taxon>
        <taxon>Legionellaceae</taxon>
        <taxon>Legionella</taxon>
    </lineage>
</organism>
<dbReference type="InterPro" id="IPR001270">
    <property type="entry name" value="ClpA/B"/>
</dbReference>
<dbReference type="NCBIfam" id="NF005942">
    <property type="entry name" value="PRK07994.1"/>
    <property type="match status" value="1"/>
</dbReference>
<keyword evidence="9 11" id="KW-0239">DNA-directed DNA polymerase</keyword>
<dbReference type="Gene3D" id="1.20.272.10">
    <property type="match status" value="1"/>
</dbReference>
<dbReference type="PANTHER" id="PTHR11669">
    <property type="entry name" value="REPLICATION FACTOR C / DNA POLYMERASE III GAMMA-TAU SUBUNIT"/>
    <property type="match status" value="1"/>
</dbReference>
<dbReference type="Pfam" id="PF12170">
    <property type="entry name" value="DNA_pol3_tau_5"/>
    <property type="match status" value="1"/>
</dbReference>
<keyword evidence="2 11" id="KW-0808">Transferase</keyword>
<protein>
    <recommendedName>
        <fullName evidence="11">DNA polymerase III subunit gamma/tau</fullName>
        <ecNumber evidence="11">2.7.7.7</ecNumber>
    </recommendedName>
</protein>
<proteinExistence type="inferred from homology"/>
<dbReference type="Pfam" id="PF22608">
    <property type="entry name" value="DNAX_ATPase_lid"/>
    <property type="match status" value="1"/>
</dbReference>
<evidence type="ECO:0000256" key="11">
    <source>
        <dbReference type="RuleBase" id="RU364063"/>
    </source>
</evidence>
<dbReference type="PRINTS" id="PR00300">
    <property type="entry name" value="CLPPROTEASEA"/>
</dbReference>
<dbReference type="Gene3D" id="1.10.8.60">
    <property type="match status" value="1"/>
</dbReference>
<dbReference type="NCBIfam" id="NF004046">
    <property type="entry name" value="PRK05563.1"/>
    <property type="match status" value="1"/>
</dbReference>
<evidence type="ECO:0000256" key="10">
    <source>
        <dbReference type="ARBA" id="ARBA00049244"/>
    </source>
</evidence>
<evidence type="ECO:0000256" key="2">
    <source>
        <dbReference type="ARBA" id="ARBA00022679"/>
    </source>
</evidence>
<dbReference type="CDD" id="cd18137">
    <property type="entry name" value="HLD_clamp_pol_III_gamma_tau"/>
    <property type="match status" value="1"/>
</dbReference>
<accession>A0A3A5L286</accession>
<evidence type="ECO:0000259" key="13">
    <source>
        <dbReference type="SMART" id="SM00382"/>
    </source>
</evidence>
<dbReference type="GO" id="GO:0003887">
    <property type="term" value="F:DNA-directed DNA polymerase activity"/>
    <property type="evidence" value="ECO:0007669"/>
    <property type="project" value="UniProtKB-KW"/>
</dbReference>
<dbReference type="InterPro" id="IPR050238">
    <property type="entry name" value="DNA_Rep/Repair_Clamp_Loader"/>
</dbReference>
<dbReference type="InterPro" id="IPR027417">
    <property type="entry name" value="P-loop_NTPase"/>
</dbReference>
<dbReference type="InterPro" id="IPR003593">
    <property type="entry name" value="AAA+_ATPase"/>
</dbReference>
<dbReference type="EMBL" id="QZWB01000013">
    <property type="protein sequence ID" value="RJT45013.1"/>
    <property type="molecule type" value="Genomic_DNA"/>
</dbReference>
<evidence type="ECO:0000256" key="4">
    <source>
        <dbReference type="ARBA" id="ARBA00022705"/>
    </source>
</evidence>
<dbReference type="Gene3D" id="3.40.50.300">
    <property type="entry name" value="P-loop containing nucleotide triphosphate hydrolases"/>
    <property type="match status" value="1"/>
</dbReference>
<comment type="function">
    <text evidence="11">DNA polymerase III is a complex, multichain enzyme responsible for most of the replicative synthesis in bacteria. This DNA polymerase also exhibits 3' to 5' exonuclease activity.</text>
</comment>
<dbReference type="InterPro" id="IPR012763">
    <property type="entry name" value="DNA_pol_III_sug/sutau_N"/>
</dbReference>
<feature type="domain" description="AAA+ ATPase" evidence="13">
    <location>
        <begin position="37"/>
        <end position="181"/>
    </location>
</feature>
<dbReference type="NCBIfam" id="TIGR02397">
    <property type="entry name" value="dnaX_nterm"/>
    <property type="match status" value="1"/>
</dbReference>
<reference evidence="14 15" key="1">
    <citation type="submission" date="2018-09" db="EMBL/GenBank/DDBJ databases">
        <title>Draft genome sequences of Legionella taurinensis isolated from water samples.</title>
        <authorList>
            <person name="Chakeri A."/>
            <person name="Allerberger F."/>
            <person name="Kundi M."/>
            <person name="Ruppitsch W."/>
            <person name="Schmid D."/>
        </authorList>
    </citation>
    <scope>NUCLEOTIDE SEQUENCE [LARGE SCALE GENOMIC DNA]</scope>
    <source>
        <strain evidence="14 15">4570-18-6</strain>
    </source>
</reference>
<comment type="subunit">
    <text evidence="11">DNA polymerase III contains a core (composed of alpha, epsilon and theta chains) that associates with a tau subunit. This core dimerizes to form the POLIII' complex. PolIII' associates with the gamma complex (composed of gamma, delta, delta', psi and chi chains) and with the beta chain to form the complete DNA polymerase III complex.</text>
</comment>
<dbReference type="CDD" id="cd00009">
    <property type="entry name" value="AAA"/>
    <property type="match status" value="1"/>
</dbReference>
<dbReference type="InterPro" id="IPR022754">
    <property type="entry name" value="DNA_pol_III_gamma-3"/>
</dbReference>
<dbReference type="Gene3D" id="3.30.300.150">
    <property type="entry name" value="DNA polymerase III, tau subunit, domain V"/>
    <property type="match status" value="1"/>
</dbReference>
<name>A0A3A5L286_9GAMM</name>
<dbReference type="InterPro" id="IPR021029">
    <property type="entry name" value="DNA_pol_III_tau_dom-5"/>
</dbReference>
<keyword evidence="5" id="KW-0479">Metal-binding</keyword>
<dbReference type="SUPFAM" id="SSF52540">
    <property type="entry name" value="P-loop containing nucleoside triphosphate hydrolases"/>
    <property type="match status" value="1"/>
</dbReference>
<evidence type="ECO:0000313" key="14">
    <source>
        <dbReference type="EMBL" id="RJT45013.1"/>
    </source>
</evidence>
<dbReference type="Proteomes" id="UP000270757">
    <property type="component" value="Unassembled WGS sequence"/>
</dbReference>
<dbReference type="InterPro" id="IPR008921">
    <property type="entry name" value="DNA_pol3_clamp-load_cplx_C"/>
</dbReference>
<dbReference type="FunFam" id="1.10.8.60:FF:000013">
    <property type="entry name" value="DNA polymerase III subunit gamma/tau"/>
    <property type="match status" value="1"/>
</dbReference>
<evidence type="ECO:0000256" key="7">
    <source>
        <dbReference type="ARBA" id="ARBA00022833"/>
    </source>
</evidence>
<dbReference type="GO" id="GO:0003677">
    <property type="term" value="F:DNA binding"/>
    <property type="evidence" value="ECO:0007669"/>
    <property type="project" value="InterPro"/>
</dbReference>
<keyword evidence="6 11" id="KW-0547">Nucleotide-binding</keyword>
<keyword evidence="3 11" id="KW-0548">Nucleotidyltransferase</keyword>
<evidence type="ECO:0000256" key="8">
    <source>
        <dbReference type="ARBA" id="ARBA00022840"/>
    </source>
</evidence>
<gene>
    <name evidence="11" type="primary">dnaX</name>
    <name evidence="14" type="ORF">D6J04_11850</name>
</gene>
<dbReference type="SUPFAM" id="SSF48019">
    <property type="entry name" value="post-AAA+ oligomerization domain-like"/>
    <property type="match status" value="1"/>
</dbReference>
<keyword evidence="4 11" id="KW-0235">DNA replication</keyword>
<evidence type="ECO:0000256" key="1">
    <source>
        <dbReference type="ARBA" id="ARBA00006360"/>
    </source>
</evidence>
<evidence type="ECO:0000256" key="6">
    <source>
        <dbReference type="ARBA" id="ARBA00022741"/>
    </source>
</evidence>
<dbReference type="GeneID" id="48948416"/>
<dbReference type="GO" id="GO:0009360">
    <property type="term" value="C:DNA polymerase III complex"/>
    <property type="evidence" value="ECO:0007669"/>
    <property type="project" value="InterPro"/>
</dbReference>
<dbReference type="Pfam" id="PF12169">
    <property type="entry name" value="DNA_pol3_gamma3"/>
    <property type="match status" value="1"/>
</dbReference>
<evidence type="ECO:0000256" key="12">
    <source>
        <dbReference type="SAM" id="MobiDB-lite"/>
    </source>
</evidence>
<dbReference type="GO" id="GO:0005524">
    <property type="term" value="F:ATP binding"/>
    <property type="evidence" value="ECO:0007669"/>
    <property type="project" value="UniProtKB-KW"/>
</dbReference>
<dbReference type="GO" id="GO:0006261">
    <property type="term" value="P:DNA-templated DNA replication"/>
    <property type="evidence" value="ECO:0007669"/>
    <property type="project" value="TreeGrafter"/>
</dbReference>